<evidence type="ECO:0000313" key="2">
    <source>
        <dbReference type="EMBL" id="UBF19087.1"/>
    </source>
</evidence>
<accession>A0AAE8XSJ4</accession>
<sequence>MATDDTTLKSEVRAFTGIEVSRISNEEMDAVLSDAKRHIQLRTSLNDEEVDWYGDPAQEEALNWATKLFLKVAAGELDSQTVQAGAIDHKALLSKKNKDVTIWYRNMENAIRRITKPGAAFGSTSVARNDREYGGDDEDTSGGISL</sequence>
<protein>
    <submittedName>
        <fullName evidence="2">Uncharacterized protein</fullName>
    </submittedName>
</protein>
<feature type="region of interest" description="Disordered" evidence="1">
    <location>
        <begin position="122"/>
        <end position="146"/>
    </location>
</feature>
<organism evidence="2 3">
    <name type="scientific">Halorubrum phage HRTV-14</name>
    <dbReference type="NCBI Taxonomy" id="2877994"/>
    <lineage>
        <taxon>Viruses</taxon>
        <taxon>Duplodnaviria</taxon>
        <taxon>Heunggongvirae</taxon>
        <taxon>Uroviricota</taxon>
        <taxon>Caudoviricetes</taxon>
        <taxon>Thumleimavirales</taxon>
        <taxon>Hafunaviridae</taxon>
        <taxon>Haloferacalesvirus</taxon>
        <taxon>Haloferacalesvirus hv8</taxon>
    </lineage>
</organism>
<reference evidence="2" key="1">
    <citation type="submission" date="2021-05" db="EMBL/GenBank/DDBJ databases">
        <title>Diversity, taxonomy and evolution of archaeal viruses of the class Caudoviricetes.</title>
        <authorList>
            <person name="Liu Y."/>
            <person name="Demina T.A."/>
            <person name="Roux S."/>
            <person name="Aiewsakun P."/>
            <person name="Kazlauskas D."/>
            <person name="Simmonds P."/>
            <person name="Prangishvili D."/>
            <person name="Oksanen H.M."/>
            <person name="Krupovic M."/>
        </authorList>
    </citation>
    <scope>NUCLEOTIDE SEQUENCE</scope>
    <source>
        <strain evidence="2">HRTV-14/2</strain>
    </source>
</reference>
<dbReference type="Proteomes" id="UP000828061">
    <property type="component" value="Segment"/>
</dbReference>
<evidence type="ECO:0000256" key="1">
    <source>
        <dbReference type="SAM" id="MobiDB-lite"/>
    </source>
</evidence>
<evidence type="ECO:0000313" key="3">
    <source>
        <dbReference type="Proteomes" id="UP000828061"/>
    </source>
</evidence>
<name>A0AAE8XSJ4_9CAUD</name>
<gene>
    <name evidence="2" type="ORF">HRTV-14_gp14</name>
</gene>
<proteinExistence type="predicted"/>
<dbReference type="EMBL" id="MZ334492">
    <property type="protein sequence ID" value="UBF19087.1"/>
    <property type="molecule type" value="Genomic_DNA"/>
</dbReference>